<reference evidence="1" key="1">
    <citation type="submission" date="2018-02" db="EMBL/GenBank/DDBJ databases">
        <title>Rhizophora mucronata_Transcriptome.</title>
        <authorList>
            <person name="Meera S.P."/>
            <person name="Sreeshan A."/>
            <person name="Augustine A."/>
        </authorList>
    </citation>
    <scope>NUCLEOTIDE SEQUENCE</scope>
    <source>
        <tissue evidence="1">Leaf</tissue>
    </source>
</reference>
<proteinExistence type="predicted"/>
<protein>
    <submittedName>
        <fullName evidence="1">Uncharacterized protein</fullName>
    </submittedName>
</protein>
<organism evidence="1">
    <name type="scientific">Rhizophora mucronata</name>
    <name type="common">Asiatic mangrove</name>
    <dbReference type="NCBI Taxonomy" id="61149"/>
    <lineage>
        <taxon>Eukaryota</taxon>
        <taxon>Viridiplantae</taxon>
        <taxon>Streptophyta</taxon>
        <taxon>Embryophyta</taxon>
        <taxon>Tracheophyta</taxon>
        <taxon>Spermatophyta</taxon>
        <taxon>Magnoliopsida</taxon>
        <taxon>eudicotyledons</taxon>
        <taxon>Gunneridae</taxon>
        <taxon>Pentapetalae</taxon>
        <taxon>rosids</taxon>
        <taxon>fabids</taxon>
        <taxon>Malpighiales</taxon>
        <taxon>Rhizophoraceae</taxon>
        <taxon>Rhizophora</taxon>
    </lineage>
</organism>
<evidence type="ECO:0000313" key="1">
    <source>
        <dbReference type="EMBL" id="MBX38411.1"/>
    </source>
</evidence>
<dbReference type="EMBL" id="GGEC01057927">
    <property type="protein sequence ID" value="MBX38411.1"/>
    <property type="molecule type" value="Transcribed_RNA"/>
</dbReference>
<dbReference type="AlphaFoldDB" id="A0A2P2N7E5"/>
<accession>A0A2P2N7E5</accession>
<sequence length="17" mass="2000">MVFFFLCCLLGFLISFV</sequence>
<name>A0A2P2N7E5_RHIMU</name>